<evidence type="ECO:0000256" key="1">
    <source>
        <dbReference type="SAM" id="Coils"/>
    </source>
</evidence>
<dbReference type="EnsemblMetazoa" id="AFUN006835-RA">
    <property type="protein sequence ID" value="AFUN006835-PA"/>
    <property type="gene ID" value="AFUN006835"/>
</dbReference>
<dbReference type="VEuPathDB" id="VectorBase:AFUN2_011025"/>
<dbReference type="VEuPathDB" id="VectorBase:AFUN006835"/>
<name>A0A182RKR7_ANOFN</name>
<feature type="coiled-coil region" evidence="1">
    <location>
        <begin position="87"/>
        <end position="114"/>
    </location>
</feature>
<evidence type="ECO:0000313" key="2">
    <source>
        <dbReference type="EnsemblMetazoa" id="AFUN006835-PA"/>
    </source>
</evidence>
<dbReference type="AlphaFoldDB" id="A0A182RKR7"/>
<organism evidence="2">
    <name type="scientific">Anopheles funestus</name>
    <name type="common">African malaria mosquito</name>
    <dbReference type="NCBI Taxonomy" id="62324"/>
    <lineage>
        <taxon>Eukaryota</taxon>
        <taxon>Metazoa</taxon>
        <taxon>Ecdysozoa</taxon>
        <taxon>Arthropoda</taxon>
        <taxon>Hexapoda</taxon>
        <taxon>Insecta</taxon>
        <taxon>Pterygota</taxon>
        <taxon>Neoptera</taxon>
        <taxon>Endopterygota</taxon>
        <taxon>Diptera</taxon>
        <taxon>Nematocera</taxon>
        <taxon>Culicoidea</taxon>
        <taxon>Culicidae</taxon>
        <taxon>Anophelinae</taxon>
        <taxon>Anopheles</taxon>
    </lineage>
</organism>
<reference evidence="2" key="1">
    <citation type="submission" date="2020-05" db="UniProtKB">
        <authorList>
            <consortium name="EnsemblMetazoa"/>
        </authorList>
    </citation>
    <scope>IDENTIFICATION</scope>
    <source>
        <strain evidence="2">FUMOZ</strain>
    </source>
</reference>
<keyword evidence="1" id="KW-0175">Coiled coil</keyword>
<sequence length="199" mass="22448">MANSTDTENTQSALENVESFLLQFASHSPKLLDEMRSAGTILKQTNIRSFNSLSSDTCDLPSTIAIELRQAAEAADSKQFFICSQKIKNSSRILQMLMEEAKRTRRKIDSLSALNITTLERQSLQRHCIHLEQALSVLYALNLDLHEVQLTANALYIHGLKEETLELQEMNGLKEAIARLISIVSTKHFKSIYTPIIQQ</sequence>
<protein>
    <submittedName>
        <fullName evidence="2">Uncharacterized protein</fullName>
    </submittedName>
</protein>
<proteinExistence type="predicted"/>
<accession>A0A182RKR7</accession>